<gene>
    <name evidence="3" type="ORF">NATSA_11235</name>
</gene>
<sequence length="707" mass="80062">MRNHFISICKTALCVWVAFFWLLSGQTSAQDATWLNVGSLHNWYSEIGNEREHGLVTSQQYGLRWPAIFEFQDAQATKAFWIGSRGFDDGVNAPFDYKVIHTGPRVLGADHFFPQEFTLYSRFDAPEVFVDGVPTFFEQVIPDEIDPDLPSDRMLRNTVRTSMGVTFTREIHQFSQEHHDNYHIMDYTITNETGQYNDIPEQTLEDLLFYFQFRYSPVRKSRYLVANHTGWGRNTMNDRWGDGLRGQERGEPFSDGGPPMRASYAWHGYEPERRIDYNNIGAPQIDPVTQFMSLADTLGHLLAHHFVGHATIHADAGPGDPSNDMNQPYTLGHINSDDDLKSSNDPFNRARMQREYNIMNRGVMSRHAYQVHSASEFIDFADQESDPRLGTSGGMSAMKAYGPYTLAPGESVRIVWVEGVSGLSVEMAREIGEKYKAYVEDRTSDAQGPRIDGSTGIIDDRAKNEWVMTGRDSLLQTFERAILNYNNDFAIPQPPEPPSIFQVNSGGDGIFLDWQYDGDQGQLEAFEIYRAQQRYDSTAHLVHVADASERSFVDETAIRGRDYYYYISAVGPDQTGDPATGTPAGALRSSRYYTQTFDPARLQRQAGEAMSQIAIAPNPYVRTDDDNLRFTTRDEVAFFDVPGEADISIYTELGELVQTIEHRDGSGDASWDLRTRSRQLVVSGIYIVVFDNLETGERTTRKLVVVM</sequence>
<protein>
    <submittedName>
        <fullName evidence="3">T9SS type A sorting domain-containing protein</fullName>
    </submittedName>
</protein>
<dbReference type="AlphaFoldDB" id="A0A8J7RK73"/>
<evidence type="ECO:0000313" key="3">
    <source>
        <dbReference type="EMBL" id="MBP3193240.1"/>
    </source>
</evidence>
<dbReference type="InterPro" id="IPR013783">
    <property type="entry name" value="Ig-like_fold"/>
</dbReference>
<reference evidence="3" key="1">
    <citation type="submission" date="2021-02" db="EMBL/GenBank/DDBJ databases">
        <title>Natronogracilivirga saccharolytica gen. nov. sp. nov. a new anaerobic, haloalkiliphilic carbohydrate-fermenting bacterium from soda lake and proposing of Cyclonatronumiaceae fam. nov. in the phylum Balneolaeota.</title>
        <authorList>
            <person name="Zhilina T.N."/>
            <person name="Sorokin D.Y."/>
            <person name="Zavarzina D.G."/>
            <person name="Toshchakov S.V."/>
            <person name="Kublanov I.V."/>
        </authorList>
    </citation>
    <scope>NUCLEOTIDE SEQUENCE</scope>
    <source>
        <strain evidence="3">Z-1702</strain>
    </source>
</reference>
<dbReference type="Gene3D" id="2.60.40.4070">
    <property type="match status" value="1"/>
</dbReference>
<dbReference type="Proteomes" id="UP000673975">
    <property type="component" value="Unassembled WGS sequence"/>
</dbReference>
<feature type="signal peptide" evidence="1">
    <location>
        <begin position="1"/>
        <end position="29"/>
    </location>
</feature>
<dbReference type="Gene3D" id="2.60.40.10">
    <property type="entry name" value="Immunoglobulins"/>
    <property type="match status" value="1"/>
</dbReference>
<dbReference type="SUPFAM" id="SSF49265">
    <property type="entry name" value="Fibronectin type III"/>
    <property type="match status" value="1"/>
</dbReference>
<organism evidence="3 4">
    <name type="scientific">Natronogracilivirga saccharolytica</name>
    <dbReference type="NCBI Taxonomy" id="2812953"/>
    <lineage>
        <taxon>Bacteria</taxon>
        <taxon>Pseudomonadati</taxon>
        <taxon>Balneolota</taxon>
        <taxon>Balneolia</taxon>
        <taxon>Balneolales</taxon>
        <taxon>Cyclonatronaceae</taxon>
        <taxon>Natronogracilivirga</taxon>
    </lineage>
</organism>
<evidence type="ECO:0000259" key="2">
    <source>
        <dbReference type="PROSITE" id="PS50853"/>
    </source>
</evidence>
<dbReference type="EMBL" id="JAFIDN010000009">
    <property type="protein sequence ID" value="MBP3193240.1"/>
    <property type="molecule type" value="Genomic_DNA"/>
</dbReference>
<accession>A0A8J7RK73</accession>
<keyword evidence="4" id="KW-1185">Reference proteome</keyword>
<dbReference type="InterPro" id="IPR003961">
    <property type="entry name" value="FN3_dom"/>
</dbReference>
<dbReference type="PROSITE" id="PS50853">
    <property type="entry name" value="FN3"/>
    <property type="match status" value="1"/>
</dbReference>
<name>A0A8J7RK73_9BACT</name>
<comment type="caution">
    <text evidence="3">The sequence shown here is derived from an EMBL/GenBank/DDBJ whole genome shotgun (WGS) entry which is preliminary data.</text>
</comment>
<dbReference type="RefSeq" id="WP_210512697.1">
    <property type="nucleotide sequence ID" value="NZ_JAFIDN010000009.1"/>
</dbReference>
<proteinExistence type="predicted"/>
<feature type="chain" id="PRO_5035317032" evidence="1">
    <location>
        <begin position="30"/>
        <end position="707"/>
    </location>
</feature>
<evidence type="ECO:0000313" key="4">
    <source>
        <dbReference type="Proteomes" id="UP000673975"/>
    </source>
</evidence>
<dbReference type="InterPro" id="IPR036116">
    <property type="entry name" value="FN3_sf"/>
</dbReference>
<keyword evidence="1" id="KW-0732">Signal</keyword>
<evidence type="ECO:0000256" key="1">
    <source>
        <dbReference type="SAM" id="SignalP"/>
    </source>
</evidence>
<feature type="domain" description="Fibronectin type-III" evidence="2">
    <location>
        <begin position="494"/>
        <end position="589"/>
    </location>
</feature>